<name>A0A9D2RP33_9MICO</name>
<dbReference type="PANTHER" id="PTHR43698">
    <property type="entry name" value="RIBD C-TERMINAL DOMAIN CONTAINING PROTEIN"/>
    <property type="match status" value="1"/>
</dbReference>
<protein>
    <submittedName>
        <fullName evidence="2">Cupin domain-containing protein</fullName>
    </submittedName>
</protein>
<sequence length="139" mass="15188">MQKLPKKPTAMGPADSFTGDVYLDGIRGAMDGSRLNMAHVHFAPGARTHWHSHPVGQTLFCTDGSGLVVSRDGTVLTIEPGQTVWIPPLEEHWHGAREDAFMAHLASQEDDEEGEQVTWLEPVDDAEFARANTAARENG</sequence>
<dbReference type="InterPro" id="IPR011051">
    <property type="entry name" value="RmlC_Cupin_sf"/>
</dbReference>
<reference evidence="2" key="2">
    <citation type="submission" date="2021-04" db="EMBL/GenBank/DDBJ databases">
        <authorList>
            <person name="Gilroy R."/>
        </authorList>
    </citation>
    <scope>NUCLEOTIDE SEQUENCE</scope>
    <source>
        <strain evidence="2">ChiHjej13B12-24818</strain>
    </source>
</reference>
<evidence type="ECO:0000313" key="2">
    <source>
        <dbReference type="EMBL" id="HJB10969.1"/>
    </source>
</evidence>
<dbReference type="InterPro" id="IPR013096">
    <property type="entry name" value="Cupin_2"/>
</dbReference>
<organism evidence="2 3">
    <name type="scientific">Candidatus Brachybacterium merdavium</name>
    <dbReference type="NCBI Taxonomy" id="2838513"/>
    <lineage>
        <taxon>Bacteria</taxon>
        <taxon>Bacillati</taxon>
        <taxon>Actinomycetota</taxon>
        <taxon>Actinomycetes</taxon>
        <taxon>Micrococcales</taxon>
        <taxon>Dermabacteraceae</taxon>
        <taxon>Brachybacterium</taxon>
    </lineage>
</organism>
<dbReference type="InterPro" id="IPR014710">
    <property type="entry name" value="RmlC-like_jellyroll"/>
</dbReference>
<comment type="caution">
    <text evidence="2">The sequence shown here is derived from an EMBL/GenBank/DDBJ whole genome shotgun (WGS) entry which is preliminary data.</text>
</comment>
<dbReference type="AlphaFoldDB" id="A0A9D2RP33"/>
<dbReference type="Gene3D" id="2.60.120.10">
    <property type="entry name" value="Jelly Rolls"/>
    <property type="match status" value="1"/>
</dbReference>
<accession>A0A9D2RP33</accession>
<proteinExistence type="predicted"/>
<dbReference type="PANTHER" id="PTHR43698:SF1">
    <property type="entry name" value="BLL4564 PROTEIN"/>
    <property type="match status" value="1"/>
</dbReference>
<dbReference type="Pfam" id="PF07883">
    <property type="entry name" value="Cupin_2"/>
    <property type="match status" value="1"/>
</dbReference>
<feature type="domain" description="Cupin type-2" evidence="1">
    <location>
        <begin position="39"/>
        <end position="100"/>
    </location>
</feature>
<evidence type="ECO:0000313" key="3">
    <source>
        <dbReference type="Proteomes" id="UP000823823"/>
    </source>
</evidence>
<gene>
    <name evidence="2" type="ORF">H9786_10650</name>
</gene>
<reference evidence="2" key="1">
    <citation type="journal article" date="2021" name="PeerJ">
        <title>Extensive microbial diversity within the chicken gut microbiome revealed by metagenomics and culture.</title>
        <authorList>
            <person name="Gilroy R."/>
            <person name="Ravi A."/>
            <person name="Getino M."/>
            <person name="Pursley I."/>
            <person name="Horton D.L."/>
            <person name="Alikhan N.F."/>
            <person name="Baker D."/>
            <person name="Gharbi K."/>
            <person name="Hall N."/>
            <person name="Watson M."/>
            <person name="Adriaenssens E.M."/>
            <person name="Foster-Nyarko E."/>
            <person name="Jarju S."/>
            <person name="Secka A."/>
            <person name="Antonio M."/>
            <person name="Oren A."/>
            <person name="Chaudhuri R.R."/>
            <person name="La Ragione R."/>
            <person name="Hildebrand F."/>
            <person name="Pallen M.J."/>
        </authorList>
    </citation>
    <scope>NUCLEOTIDE SEQUENCE</scope>
    <source>
        <strain evidence="2">ChiHjej13B12-24818</strain>
    </source>
</reference>
<dbReference type="CDD" id="cd02233">
    <property type="entry name" value="cupin_HNL-like"/>
    <property type="match status" value="1"/>
</dbReference>
<dbReference type="SUPFAM" id="SSF51182">
    <property type="entry name" value="RmlC-like cupins"/>
    <property type="match status" value="1"/>
</dbReference>
<dbReference type="Proteomes" id="UP000823823">
    <property type="component" value="Unassembled WGS sequence"/>
</dbReference>
<dbReference type="EMBL" id="DWZH01000085">
    <property type="protein sequence ID" value="HJB10969.1"/>
    <property type="molecule type" value="Genomic_DNA"/>
</dbReference>
<evidence type="ECO:0000259" key="1">
    <source>
        <dbReference type="Pfam" id="PF07883"/>
    </source>
</evidence>
<dbReference type="InterPro" id="IPR047263">
    <property type="entry name" value="HNL-like_cupin"/>
</dbReference>